<feature type="region of interest" description="Disordered" evidence="9">
    <location>
        <begin position="350"/>
        <end position="393"/>
    </location>
</feature>
<accession>A0A0C9PL33</accession>
<gene>
    <name evidence="12" type="primary">ABCG4_5</name>
    <name evidence="12" type="ORF">g.60258</name>
</gene>
<dbReference type="GO" id="GO:0016887">
    <property type="term" value="F:ATP hydrolysis activity"/>
    <property type="evidence" value="ECO:0007669"/>
    <property type="project" value="InterPro"/>
</dbReference>
<comment type="subcellular location">
    <subcellularLocation>
        <location evidence="1">Membrane</location>
        <topology evidence="1">Multi-pass membrane protein</topology>
    </subcellularLocation>
</comment>
<dbReference type="SUPFAM" id="SSF52540">
    <property type="entry name" value="P-loop containing nucleoside triphosphate hydrolases"/>
    <property type="match status" value="1"/>
</dbReference>
<evidence type="ECO:0000256" key="9">
    <source>
        <dbReference type="SAM" id="MobiDB-lite"/>
    </source>
</evidence>
<evidence type="ECO:0000259" key="11">
    <source>
        <dbReference type="PROSITE" id="PS50893"/>
    </source>
</evidence>
<reference evidence="12" key="1">
    <citation type="submission" date="2015-01" db="EMBL/GenBank/DDBJ databases">
        <title>Transcriptome Assembly of Fopius arisanus.</title>
        <authorList>
            <person name="Geib S."/>
        </authorList>
    </citation>
    <scope>NUCLEOTIDE SEQUENCE</scope>
</reference>
<dbReference type="EMBL" id="GBYB01001713">
    <property type="protein sequence ID" value="JAG71480.1"/>
    <property type="molecule type" value="Transcribed_RNA"/>
</dbReference>
<dbReference type="InterPro" id="IPR017871">
    <property type="entry name" value="ABC_transporter-like_CS"/>
</dbReference>
<keyword evidence="6" id="KW-0067">ATP-binding</keyword>
<evidence type="ECO:0000256" key="3">
    <source>
        <dbReference type="ARBA" id="ARBA00022448"/>
    </source>
</evidence>
<dbReference type="SMART" id="SM00382">
    <property type="entry name" value="AAA"/>
    <property type="match status" value="1"/>
</dbReference>
<evidence type="ECO:0000256" key="10">
    <source>
        <dbReference type="SAM" id="Phobius"/>
    </source>
</evidence>
<keyword evidence="8 10" id="KW-0472">Membrane</keyword>
<keyword evidence="5" id="KW-0547">Nucleotide-binding</keyword>
<evidence type="ECO:0000256" key="1">
    <source>
        <dbReference type="ARBA" id="ARBA00004141"/>
    </source>
</evidence>
<feature type="transmembrane region" description="Helical" evidence="10">
    <location>
        <begin position="453"/>
        <end position="473"/>
    </location>
</feature>
<dbReference type="PANTHER" id="PTHR48041:SF26">
    <property type="entry name" value="FI22810P1"/>
    <property type="match status" value="1"/>
</dbReference>
<sequence>MEILMHEATNGVTIPHDNLESGERLREQNNQKNGTDMGWKRNGVESQLLGKAKGEHEVADIVFENISYRVGLGLFRKDYKQILHDIHGRLPARQLIAIMGPSGAGKSTLLDILSGYRLTGISGNVYVNGDIRDLDAFRRSSAYITQDDRLQPLLTVIENMRVAADLKLGTNIPRQTKEEIIEEILVTLGLFDHRTTRASRLSGGQQKRLSIALELVNNPTVMFLDEPTTGLDSSTCMQVVQLLKVLARQGRTIVCTIHQPSASLFQLFDQVLVVANGYCLYQGATDQLVPYLESVKLPCPIYHNPADYVIELACGEYGYDKIESLVNASDNGRNLQWFNNKERFVSSIEVSIDPSKNGEKPREADGKTGKPSDNDGSEKNSTFKKNHKKKSLQATSQLHQLKILLQRGVIKSKRDTTLTYLRLLVNVATGIMLGTLFIGAGNEGHRVLENYNLLFAILMHHMMTSMMLTVLTFPSEMNILQKEHFNRWYSLKMFYTSVTIIDIPVAVVCCAAFSGIIYIMSAQPMEWSRFSMFFAISLLVVFTAQSFGLVIGAVFSVVNGTFLAPTLSVPMMMFAGFGVNLRDLPAYLRPGSYLSYLRYGLEGYIHAIYGEKRETLNCAETEEYCHYKYPRKFLSEIVAMEPDQFWNDVFGLTVLLLALRISSYFLLRWKLQSAR</sequence>
<dbReference type="Pfam" id="PF19055">
    <property type="entry name" value="ABC2_membrane_7"/>
    <property type="match status" value="1"/>
</dbReference>
<dbReference type="PANTHER" id="PTHR48041">
    <property type="entry name" value="ABC TRANSPORTER G FAMILY MEMBER 28"/>
    <property type="match status" value="1"/>
</dbReference>
<dbReference type="FunFam" id="3.40.50.300:FF:001077">
    <property type="entry name" value="Uncharacterized protein, isoform A"/>
    <property type="match status" value="1"/>
</dbReference>
<dbReference type="Gene3D" id="3.40.50.300">
    <property type="entry name" value="P-loop containing nucleotide triphosphate hydrolases"/>
    <property type="match status" value="1"/>
</dbReference>
<dbReference type="Pfam" id="PF01061">
    <property type="entry name" value="ABC2_membrane"/>
    <property type="match status" value="1"/>
</dbReference>
<dbReference type="GO" id="GO:0140359">
    <property type="term" value="F:ABC-type transporter activity"/>
    <property type="evidence" value="ECO:0007669"/>
    <property type="project" value="InterPro"/>
</dbReference>
<feature type="transmembrane region" description="Helical" evidence="10">
    <location>
        <begin position="420"/>
        <end position="441"/>
    </location>
</feature>
<evidence type="ECO:0000256" key="5">
    <source>
        <dbReference type="ARBA" id="ARBA00022741"/>
    </source>
</evidence>
<protein>
    <submittedName>
        <fullName evidence="12">ABCG4_5 protein</fullName>
    </submittedName>
</protein>
<feature type="compositionally biased region" description="Basic residues" evidence="9">
    <location>
        <begin position="382"/>
        <end position="391"/>
    </location>
</feature>
<dbReference type="InterPro" id="IPR050352">
    <property type="entry name" value="ABCG_transporters"/>
</dbReference>
<feature type="transmembrane region" description="Helical" evidence="10">
    <location>
        <begin position="532"/>
        <end position="555"/>
    </location>
</feature>
<dbReference type="Pfam" id="PF00005">
    <property type="entry name" value="ABC_tran"/>
    <property type="match status" value="1"/>
</dbReference>
<feature type="compositionally biased region" description="Basic and acidic residues" evidence="9">
    <location>
        <begin position="356"/>
        <end position="378"/>
    </location>
</feature>
<evidence type="ECO:0000256" key="8">
    <source>
        <dbReference type="ARBA" id="ARBA00023136"/>
    </source>
</evidence>
<dbReference type="AlphaFoldDB" id="A0A0C9PL33"/>
<proteinExistence type="inferred from homology"/>
<feature type="transmembrane region" description="Helical" evidence="10">
    <location>
        <begin position="649"/>
        <end position="667"/>
    </location>
</feature>
<dbReference type="GO" id="GO:0005886">
    <property type="term" value="C:plasma membrane"/>
    <property type="evidence" value="ECO:0007669"/>
    <property type="project" value="TreeGrafter"/>
</dbReference>
<dbReference type="PROSITE" id="PS00211">
    <property type="entry name" value="ABC_TRANSPORTER_1"/>
    <property type="match status" value="1"/>
</dbReference>
<keyword evidence="7 10" id="KW-1133">Transmembrane helix</keyword>
<evidence type="ECO:0000313" key="12">
    <source>
        <dbReference type="EMBL" id="JAG71480.1"/>
    </source>
</evidence>
<keyword evidence="4 10" id="KW-0812">Transmembrane</keyword>
<evidence type="ECO:0000256" key="4">
    <source>
        <dbReference type="ARBA" id="ARBA00022692"/>
    </source>
</evidence>
<dbReference type="CDD" id="cd03213">
    <property type="entry name" value="ABCG_EPDR"/>
    <property type="match status" value="1"/>
</dbReference>
<dbReference type="InterPro" id="IPR003593">
    <property type="entry name" value="AAA+_ATPase"/>
</dbReference>
<dbReference type="InterPro" id="IPR003439">
    <property type="entry name" value="ABC_transporter-like_ATP-bd"/>
</dbReference>
<evidence type="ECO:0000256" key="2">
    <source>
        <dbReference type="ARBA" id="ARBA00005814"/>
    </source>
</evidence>
<dbReference type="PROSITE" id="PS50893">
    <property type="entry name" value="ABC_TRANSPORTER_2"/>
    <property type="match status" value="1"/>
</dbReference>
<feature type="transmembrane region" description="Helical" evidence="10">
    <location>
        <begin position="494"/>
        <end position="520"/>
    </location>
</feature>
<evidence type="ECO:0000256" key="7">
    <source>
        <dbReference type="ARBA" id="ARBA00022989"/>
    </source>
</evidence>
<name>A0A0C9PL33_9HYME</name>
<comment type="similarity">
    <text evidence="2">Belongs to the ABC transporter superfamily. ABCG family. Eye pigment precursor importer (TC 3.A.1.204) subfamily.</text>
</comment>
<dbReference type="InterPro" id="IPR043926">
    <property type="entry name" value="ABCG_dom"/>
</dbReference>
<evidence type="ECO:0000256" key="6">
    <source>
        <dbReference type="ARBA" id="ARBA00022840"/>
    </source>
</evidence>
<dbReference type="InterPro" id="IPR013525">
    <property type="entry name" value="ABC2_TM"/>
</dbReference>
<organism evidence="12">
    <name type="scientific">Fopius arisanus</name>
    <dbReference type="NCBI Taxonomy" id="64838"/>
    <lineage>
        <taxon>Eukaryota</taxon>
        <taxon>Metazoa</taxon>
        <taxon>Ecdysozoa</taxon>
        <taxon>Arthropoda</taxon>
        <taxon>Hexapoda</taxon>
        <taxon>Insecta</taxon>
        <taxon>Pterygota</taxon>
        <taxon>Neoptera</taxon>
        <taxon>Endopterygota</taxon>
        <taxon>Hymenoptera</taxon>
        <taxon>Apocrita</taxon>
        <taxon>Ichneumonoidea</taxon>
        <taxon>Braconidae</taxon>
        <taxon>Opiinae</taxon>
        <taxon>Fopius</taxon>
    </lineage>
</organism>
<dbReference type="InterPro" id="IPR027417">
    <property type="entry name" value="P-loop_NTPase"/>
</dbReference>
<feature type="domain" description="ABC transporter" evidence="11">
    <location>
        <begin position="61"/>
        <end position="301"/>
    </location>
</feature>
<dbReference type="GO" id="GO:0005524">
    <property type="term" value="F:ATP binding"/>
    <property type="evidence" value="ECO:0007669"/>
    <property type="project" value="UniProtKB-KW"/>
</dbReference>
<keyword evidence="3" id="KW-0813">Transport</keyword>